<dbReference type="Proteomes" id="UP001589589">
    <property type="component" value="Unassembled WGS sequence"/>
</dbReference>
<evidence type="ECO:0008006" key="3">
    <source>
        <dbReference type="Google" id="ProtNLM"/>
    </source>
</evidence>
<proteinExistence type="predicted"/>
<gene>
    <name evidence="1" type="ORF">ACFFUQ_21060</name>
</gene>
<sequence>MKNNIQAHLANQEIKESSFDDLYIVDYKNINNGDVEMLEQQPRDVKCVYLKNNKKLPIYFAGFKENLFGPGNQQCECVVFPQTCEEKDWVLFVECKYAQSAQTAKDKGRDYPKKMIDQIIATVGYFRDNEIMNKKRRATAIISFPNLMNFSGWVISAMYPLSLEDILIQYNILIRATNSATIKDQKEILLNSN</sequence>
<reference evidence="1 2" key="1">
    <citation type="submission" date="2024-09" db="EMBL/GenBank/DDBJ databases">
        <authorList>
            <person name="Sun Q."/>
            <person name="Mori K."/>
        </authorList>
    </citation>
    <scope>NUCLEOTIDE SEQUENCE [LARGE SCALE GENOMIC DNA]</scope>
    <source>
        <strain evidence="1 2">CECT 7908</strain>
    </source>
</reference>
<protein>
    <recommendedName>
        <fullName evidence="3">Restriction endonuclease</fullName>
    </recommendedName>
</protein>
<name>A0ABV5FSH8_9FLAO</name>
<keyword evidence="2" id="KW-1185">Reference proteome</keyword>
<dbReference type="EMBL" id="JBHMEX010000071">
    <property type="protein sequence ID" value="MFB9066515.1"/>
    <property type="molecule type" value="Genomic_DNA"/>
</dbReference>
<accession>A0ABV5FSH8</accession>
<evidence type="ECO:0000313" key="1">
    <source>
        <dbReference type="EMBL" id="MFB9066515.1"/>
    </source>
</evidence>
<comment type="caution">
    <text evidence="1">The sequence shown here is derived from an EMBL/GenBank/DDBJ whole genome shotgun (WGS) entry which is preliminary data.</text>
</comment>
<evidence type="ECO:0000313" key="2">
    <source>
        <dbReference type="Proteomes" id="UP001589589"/>
    </source>
</evidence>
<organism evidence="1 2">
    <name type="scientific">Flavobacterium branchiarum</name>
    <dbReference type="NCBI Taxonomy" id="1114870"/>
    <lineage>
        <taxon>Bacteria</taxon>
        <taxon>Pseudomonadati</taxon>
        <taxon>Bacteroidota</taxon>
        <taxon>Flavobacteriia</taxon>
        <taxon>Flavobacteriales</taxon>
        <taxon>Flavobacteriaceae</taxon>
        <taxon>Flavobacterium</taxon>
    </lineage>
</organism>
<dbReference type="RefSeq" id="WP_290267158.1">
    <property type="nucleotide sequence ID" value="NZ_JAUFQQ010000005.1"/>
</dbReference>